<comment type="caution">
    <text evidence="1">The sequence shown here is derived from an EMBL/GenBank/DDBJ whole genome shotgun (WGS) entry which is preliminary data.</text>
</comment>
<evidence type="ECO:0000313" key="1">
    <source>
        <dbReference type="EMBL" id="EWS79242.1"/>
    </source>
</evidence>
<dbReference type="STRING" id="1444770.AF72_01325"/>
<dbReference type="RefSeq" id="WP_160165115.1">
    <property type="nucleotide sequence ID" value="NZ_CP053627.1"/>
</dbReference>
<evidence type="ECO:0000313" key="4">
    <source>
        <dbReference type="Proteomes" id="UP001430701"/>
    </source>
</evidence>
<keyword evidence="4" id="KW-1185">Reference proteome</keyword>
<dbReference type="EMBL" id="JDSQ01000002">
    <property type="protein sequence ID" value="EWS79242.1"/>
    <property type="molecule type" value="Genomic_DNA"/>
</dbReference>
<reference evidence="1 3" key="1">
    <citation type="journal article" date="2014" name="Genome Announc.">
        <title>Draft Genome Sequence of Xylella fastidiosa Pear Leaf Scorch Strain in Taiwan.</title>
        <authorList>
            <person name="Su C.C."/>
            <person name="Deng W.L."/>
            <person name="Jan F.J."/>
            <person name="Chang C.J."/>
            <person name="Huang H."/>
            <person name="Chen J."/>
        </authorList>
    </citation>
    <scope>NUCLEOTIDE SEQUENCE [LARGE SCALE GENOMIC DNA]</scope>
    <source>
        <strain evidence="1 3">PLS229</strain>
    </source>
</reference>
<protein>
    <submittedName>
        <fullName evidence="1">Uncharacterized protein</fullName>
    </submittedName>
</protein>
<reference evidence="2" key="2">
    <citation type="submission" date="2021-11" db="EMBL/GenBank/DDBJ databases">
        <title>Genome sequence of Xylella taiwanensis PLS432.</title>
        <authorList>
            <person name="Weng L.-W."/>
            <person name="Su C.-C."/>
            <person name="Tsai C.-W."/>
            <person name="Kuo C.-H."/>
        </authorList>
    </citation>
    <scope>NUCLEOTIDE SEQUENCE</scope>
    <source>
        <strain evidence="2">PLS432</strain>
    </source>
</reference>
<evidence type="ECO:0000313" key="3">
    <source>
        <dbReference type="Proteomes" id="UP000020406"/>
    </source>
</evidence>
<dbReference type="GeneID" id="68900646"/>
<dbReference type="AlphaFoldDB" id="Z9JNB2"/>
<proteinExistence type="predicted"/>
<dbReference type="Proteomes" id="UP000020406">
    <property type="component" value="Unassembled WGS sequence"/>
</dbReference>
<dbReference type="EMBL" id="JAJPPU010000002">
    <property type="protein sequence ID" value="MCD8473752.1"/>
    <property type="molecule type" value="Genomic_DNA"/>
</dbReference>
<gene>
    <name evidence="1" type="ORF">AF72_01325</name>
    <name evidence="2" type="ORF">LPH55_09865</name>
</gene>
<accession>Z9JNB2</accession>
<name>Z9JNB2_9GAMM</name>
<dbReference type="PATRIC" id="fig|1444770.3.peg.325"/>
<evidence type="ECO:0000313" key="2">
    <source>
        <dbReference type="EMBL" id="MCD8473752.1"/>
    </source>
</evidence>
<sequence>MTVVVVAMLNGGDVNPADLSDDAVLIFGVVGQIMYRGLDEDAAPAGTGVWSQAAW</sequence>
<organism evidence="1 3">
    <name type="scientific">Xylella taiwanensis</name>
    <dbReference type="NCBI Taxonomy" id="1444770"/>
    <lineage>
        <taxon>Bacteria</taxon>
        <taxon>Pseudomonadati</taxon>
        <taxon>Pseudomonadota</taxon>
        <taxon>Gammaproteobacteria</taxon>
        <taxon>Lysobacterales</taxon>
        <taxon>Lysobacteraceae</taxon>
        <taxon>Xylella</taxon>
    </lineage>
</organism>
<dbReference type="Proteomes" id="UP001430701">
    <property type="component" value="Unassembled WGS sequence"/>
</dbReference>